<gene>
    <name evidence="1" type="primary">Nfu_g_1_010601</name>
</gene>
<accession>A0A1A8U637</accession>
<dbReference type="EMBL" id="HAEJ01002091">
    <property type="protein sequence ID" value="SBS42548.1"/>
    <property type="molecule type" value="Transcribed_RNA"/>
</dbReference>
<evidence type="ECO:0000313" key="1">
    <source>
        <dbReference type="EMBL" id="SBS42548.1"/>
    </source>
</evidence>
<dbReference type="AlphaFoldDB" id="A0A1A8U637"/>
<reference evidence="1" key="1">
    <citation type="submission" date="2016-05" db="EMBL/GenBank/DDBJ databases">
        <authorList>
            <person name="Lavstsen T."/>
            <person name="Jespersen J.S."/>
        </authorList>
    </citation>
    <scope>NUCLEOTIDE SEQUENCE</scope>
    <source>
        <tissue evidence="1">Brain</tissue>
    </source>
</reference>
<proteinExistence type="predicted"/>
<feature type="non-terminal residue" evidence="1">
    <location>
        <position position="1"/>
    </location>
</feature>
<protein>
    <submittedName>
        <fullName evidence="1">Uncharacterized protein</fullName>
    </submittedName>
</protein>
<organism evidence="1">
    <name type="scientific">Nothobranchius furzeri</name>
    <name type="common">Turquoise killifish</name>
    <dbReference type="NCBI Taxonomy" id="105023"/>
    <lineage>
        <taxon>Eukaryota</taxon>
        <taxon>Metazoa</taxon>
        <taxon>Chordata</taxon>
        <taxon>Craniata</taxon>
        <taxon>Vertebrata</taxon>
        <taxon>Euteleostomi</taxon>
        <taxon>Actinopterygii</taxon>
        <taxon>Neopterygii</taxon>
        <taxon>Teleostei</taxon>
        <taxon>Neoteleostei</taxon>
        <taxon>Acanthomorphata</taxon>
        <taxon>Ovalentaria</taxon>
        <taxon>Atherinomorphae</taxon>
        <taxon>Cyprinodontiformes</taxon>
        <taxon>Nothobranchiidae</taxon>
        <taxon>Nothobranchius</taxon>
    </lineage>
</organism>
<sequence length="44" mass="5099">WVNFAPEKHRDHMTILMSKASEAGQLKASDLSKMLHYLLLLNIF</sequence>
<reference evidence="1" key="2">
    <citation type="submission" date="2016-06" db="EMBL/GenBank/DDBJ databases">
        <title>The genome of a short-lived fish provides insights into sex chromosome evolution and the genetic control of aging.</title>
        <authorList>
            <person name="Reichwald K."/>
            <person name="Felder M."/>
            <person name="Petzold A."/>
            <person name="Koch P."/>
            <person name="Groth M."/>
            <person name="Platzer M."/>
        </authorList>
    </citation>
    <scope>NUCLEOTIDE SEQUENCE</scope>
    <source>
        <tissue evidence="1">Brain</tissue>
    </source>
</reference>
<name>A0A1A8U637_NOTFU</name>